<comment type="similarity">
    <text evidence="1">Belongs to the peptidase S66 family.</text>
</comment>
<dbReference type="SUPFAM" id="SSF141986">
    <property type="entry name" value="LD-carboxypeptidase A C-terminal domain-like"/>
    <property type="match status" value="1"/>
</dbReference>
<feature type="active site" description="Charge relay system" evidence="6">
    <location>
        <position position="270"/>
    </location>
</feature>
<dbReference type="GO" id="GO:0008236">
    <property type="term" value="F:serine-type peptidase activity"/>
    <property type="evidence" value="ECO:0007669"/>
    <property type="project" value="UniProtKB-KW"/>
</dbReference>
<name>A0A2S7F733_CLOBU</name>
<dbReference type="GO" id="GO:0004180">
    <property type="term" value="F:carboxypeptidase activity"/>
    <property type="evidence" value="ECO:0007669"/>
    <property type="project" value="UniProtKB-KW"/>
</dbReference>
<dbReference type="InterPro" id="IPR027478">
    <property type="entry name" value="LdcA_N"/>
</dbReference>
<dbReference type="Gene3D" id="3.50.30.60">
    <property type="entry name" value="LD-carboxypeptidase A C-terminal domain-like"/>
    <property type="match status" value="1"/>
</dbReference>
<feature type="active site" description="Nucleophile" evidence="6">
    <location>
        <position position="109"/>
    </location>
</feature>
<dbReference type="PIRSF" id="PIRSF028757">
    <property type="entry name" value="LD-carboxypeptidase"/>
    <property type="match status" value="1"/>
</dbReference>
<dbReference type="Pfam" id="PF02016">
    <property type="entry name" value="Peptidase_S66"/>
    <property type="match status" value="1"/>
</dbReference>
<keyword evidence="2" id="KW-0121">Carboxypeptidase</keyword>
<evidence type="ECO:0000256" key="6">
    <source>
        <dbReference type="PIRSR" id="PIRSR028757-1"/>
    </source>
</evidence>
<dbReference type="SUPFAM" id="SSF52317">
    <property type="entry name" value="Class I glutamine amidotransferase-like"/>
    <property type="match status" value="1"/>
</dbReference>
<evidence type="ECO:0000313" key="9">
    <source>
        <dbReference type="EMBL" id="PPV12677.1"/>
    </source>
</evidence>
<dbReference type="InterPro" id="IPR027461">
    <property type="entry name" value="Carboxypeptidase_A_C_sf"/>
</dbReference>
<dbReference type="RefSeq" id="WP_043662119.1">
    <property type="nucleotide sequence ID" value="NZ_JSEG01000002.1"/>
</dbReference>
<dbReference type="AlphaFoldDB" id="A0A2S7F733"/>
<dbReference type="InterPro" id="IPR029062">
    <property type="entry name" value="Class_I_gatase-like"/>
</dbReference>
<organism evidence="9 10">
    <name type="scientific">Clostridium butyricum</name>
    <dbReference type="NCBI Taxonomy" id="1492"/>
    <lineage>
        <taxon>Bacteria</taxon>
        <taxon>Bacillati</taxon>
        <taxon>Bacillota</taxon>
        <taxon>Clostridia</taxon>
        <taxon>Eubacteriales</taxon>
        <taxon>Clostridiaceae</taxon>
        <taxon>Clostridium</taxon>
    </lineage>
</organism>
<evidence type="ECO:0000259" key="8">
    <source>
        <dbReference type="Pfam" id="PF17676"/>
    </source>
</evidence>
<feature type="active site" description="Charge relay system" evidence="6">
    <location>
        <position position="202"/>
    </location>
</feature>
<comment type="caution">
    <text evidence="9">The sequence shown here is derived from an EMBL/GenBank/DDBJ whole genome shotgun (WGS) entry which is preliminary data.</text>
</comment>
<gene>
    <name evidence="9" type="ORF">AWN73_18170</name>
</gene>
<protein>
    <submittedName>
        <fullName evidence="9">Peptidase S66</fullName>
    </submittedName>
</protein>
<proteinExistence type="inferred from homology"/>
<feature type="domain" description="LD-carboxypeptidase N-terminal" evidence="7">
    <location>
        <begin position="10"/>
        <end position="125"/>
    </location>
</feature>
<dbReference type="EMBL" id="LRDH01000135">
    <property type="protein sequence ID" value="PPV12677.1"/>
    <property type="molecule type" value="Genomic_DNA"/>
</dbReference>
<evidence type="ECO:0000256" key="2">
    <source>
        <dbReference type="ARBA" id="ARBA00022645"/>
    </source>
</evidence>
<dbReference type="PANTHER" id="PTHR30237:SF2">
    <property type="entry name" value="MUREIN TETRAPEPTIDE CARBOXYPEPTIDASE"/>
    <property type="match status" value="1"/>
</dbReference>
<keyword evidence="4" id="KW-0378">Hydrolase</keyword>
<dbReference type="InterPro" id="IPR040921">
    <property type="entry name" value="Peptidase_S66C"/>
</dbReference>
<dbReference type="PANTHER" id="PTHR30237">
    <property type="entry name" value="MURAMOYLTETRAPEPTIDE CARBOXYPEPTIDASE"/>
    <property type="match status" value="1"/>
</dbReference>
<evidence type="ECO:0000256" key="4">
    <source>
        <dbReference type="ARBA" id="ARBA00022801"/>
    </source>
</evidence>
<keyword evidence="3" id="KW-0645">Protease</keyword>
<dbReference type="Pfam" id="PF17676">
    <property type="entry name" value="Peptidase_S66C"/>
    <property type="match status" value="1"/>
</dbReference>
<dbReference type="Proteomes" id="UP000238081">
    <property type="component" value="Unassembled WGS sequence"/>
</dbReference>
<dbReference type="Gene3D" id="3.40.50.10740">
    <property type="entry name" value="Class I glutamine amidotransferase-like"/>
    <property type="match status" value="1"/>
</dbReference>
<feature type="domain" description="LD-carboxypeptidase C-terminal" evidence="8">
    <location>
        <begin position="171"/>
        <end position="285"/>
    </location>
</feature>
<evidence type="ECO:0000256" key="1">
    <source>
        <dbReference type="ARBA" id="ARBA00010233"/>
    </source>
</evidence>
<keyword evidence="5" id="KW-0720">Serine protease</keyword>
<dbReference type="GO" id="GO:0006508">
    <property type="term" value="P:proteolysis"/>
    <property type="evidence" value="ECO:0007669"/>
    <property type="project" value="UniProtKB-KW"/>
</dbReference>
<evidence type="ECO:0000259" key="7">
    <source>
        <dbReference type="Pfam" id="PF02016"/>
    </source>
</evidence>
<dbReference type="CDD" id="cd07062">
    <property type="entry name" value="Peptidase_S66_mccF_like"/>
    <property type="match status" value="1"/>
</dbReference>
<evidence type="ECO:0000256" key="3">
    <source>
        <dbReference type="ARBA" id="ARBA00022670"/>
    </source>
</evidence>
<evidence type="ECO:0000313" key="10">
    <source>
        <dbReference type="Proteomes" id="UP000238081"/>
    </source>
</evidence>
<accession>A0A2S7F733</accession>
<reference evidence="9 10" key="1">
    <citation type="submission" date="2016-01" db="EMBL/GenBank/DDBJ databases">
        <title>Characterization of the Clostridium difficile lineages that are prevalent in Hong Kong and China.</title>
        <authorList>
            <person name="Kwok J.S.-L."/>
            <person name="Lam W.-Y."/>
            <person name="Ip M."/>
            <person name="Chan T.-F."/>
            <person name="Hawkey P.M."/>
            <person name="Tsui S.K.-W."/>
        </authorList>
    </citation>
    <scope>NUCLEOTIDE SEQUENCE [LARGE SCALE GENOMIC DNA]</scope>
    <source>
        <strain evidence="9 10">300064</strain>
    </source>
</reference>
<dbReference type="InterPro" id="IPR040449">
    <property type="entry name" value="Peptidase_S66_N"/>
</dbReference>
<dbReference type="InterPro" id="IPR003507">
    <property type="entry name" value="S66_fam"/>
</dbReference>
<evidence type="ECO:0000256" key="5">
    <source>
        <dbReference type="ARBA" id="ARBA00022825"/>
    </source>
</evidence>
<sequence>MKILSKGDTVAIVACSNGLDEKMKLKIEELVNVLKQIGIKTKISENIYKKYSAFNGTGKERAESLLSFYRNSEIKAIFDVSGGDLSNEILEYLDFNDINKNYKPYFGYSDLTVVVNALYSKTNQKNYLYQIRNLVDSNKIEQIKNFKDTFIDDKRSILNFEYEWIQGNFMSGIVVGGNIRCFLKIAGTEYMPDFKDKLLFLESFSGDVPKMVSYLTQYKHMGIFKKVNGIILGSYTEMERENYSPTIVDIIKRIVDDSSMPIVKTNEIGHGKDSKCIIIGENLTLRLSCN</sequence>